<comment type="caution">
    <text evidence="1">The sequence shown here is derived from an EMBL/GenBank/DDBJ whole genome shotgun (WGS) entry which is preliminary data.</text>
</comment>
<evidence type="ECO:0000313" key="1">
    <source>
        <dbReference type="EMBL" id="KKK45211.1"/>
    </source>
</evidence>
<sequence>EEANRKTVQMVLGKVAGKIFHDPDVEFDYDAYDEAADVVGDRLFMLSLYQHLGWDSLRNDIMVAVSQGCKAIFIDPITNLVNGIASGETNTILQEIAQELAALAKDLDIVVFIFCHLKAPLSGPAHERGGKVFSHQFSGSRAMMRSCNLMLGIEGDKDPDLDDEERNVRKLVVLEDREFGASGVVRLYWDKTSGLFNEIMEYS</sequence>
<proteinExistence type="predicted"/>
<dbReference type="Gene3D" id="3.40.50.300">
    <property type="entry name" value="P-loop containing nucleotide triphosphate hydrolases"/>
    <property type="match status" value="1"/>
</dbReference>
<accession>A0A0F8YAL4</accession>
<organism evidence="1">
    <name type="scientific">marine sediment metagenome</name>
    <dbReference type="NCBI Taxonomy" id="412755"/>
    <lineage>
        <taxon>unclassified sequences</taxon>
        <taxon>metagenomes</taxon>
        <taxon>ecological metagenomes</taxon>
    </lineage>
</organism>
<protein>
    <recommendedName>
        <fullName evidence="2">SF4 helicase domain-containing protein</fullName>
    </recommendedName>
</protein>
<evidence type="ECO:0008006" key="2">
    <source>
        <dbReference type="Google" id="ProtNLM"/>
    </source>
</evidence>
<name>A0A0F8YAL4_9ZZZZ</name>
<dbReference type="InterPro" id="IPR027417">
    <property type="entry name" value="P-loop_NTPase"/>
</dbReference>
<dbReference type="SUPFAM" id="SSF52540">
    <property type="entry name" value="P-loop containing nucleoside triphosphate hydrolases"/>
    <property type="match status" value="1"/>
</dbReference>
<dbReference type="CDD" id="cd19483">
    <property type="entry name" value="RecA-like_Gp4D_helicase"/>
    <property type="match status" value="1"/>
</dbReference>
<dbReference type="AlphaFoldDB" id="A0A0F8YAL4"/>
<feature type="non-terminal residue" evidence="1">
    <location>
        <position position="1"/>
    </location>
</feature>
<dbReference type="EMBL" id="LAZR01070106">
    <property type="protein sequence ID" value="KKK45211.1"/>
    <property type="molecule type" value="Genomic_DNA"/>
</dbReference>
<gene>
    <name evidence="1" type="ORF">LCGC14_3165850</name>
</gene>
<reference evidence="1" key="1">
    <citation type="journal article" date="2015" name="Nature">
        <title>Complex archaea that bridge the gap between prokaryotes and eukaryotes.</title>
        <authorList>
            <person name="Spang A."/>
            <person name="Saw J.H."/>
            <person name="Jorgensen S.L."/>
            <person name="Zaremba-Niedzwiedzka K."/>
            <person name="Martijn J."/>
            <person name="Lind A.E."/>
            <person name="van Eijk R."/>
            <person name="Schleper C."/>
            <person name="Guy L."/>
            <person name="Ettema T.J."/>
        </authorList>
    </citation>
    <scope>NUCLEOTIDE SEQUENCE</scope>
</reference>